<comment type="caution">
    <text evidence="1">The sequence shown here is derived from an EMBL/GenBank/DDBJ whole genome shotgun (WGS) entry which is preliminary data.</text>
</comment>
<evidence type="ECO:0000313" key="1">
    <source>
        <dbReference type="EMBL" id="KAJ7777680.1"/>
    </source>
</evidence>
<sequence length="159" mass="17602">MAHPGLTALRCHDPTGLELVLDVFEWSPQLRTIGCSLHRQSPDAVAALQRAMRRLSFIPTSICLDIFVGSSVRKGWEPIGDAERQIVGCLYTVSSVKVHAFSVHDIQLRIPWLAMLPCVARLEMSVWPDGPADDRASLIEEARAALPRIPDIVMHSTLI</sequence>
<evidence type="ECO:0000313" key="2">
    <source>
        <dbReference type="Proteomes" id="UP001215280"/>
    </source>
</evidence>
<organism evidence="1 2">
    <name type="scientific">Mycena maculata</name>
    <dbReference type="NCBI Taxonomy" id="230809"/>
    <lineage>
        <taxon>Eukaryota</taxon>
        <taxon>Fungi</taxon>
        <taxon>Dikarya</taxon>
        <taxon>Basidiomycota</taxon>
        <taxon>Agaricomycotina</taxon>
        <taxon>Agaricomycetes</taxon>
        <taxon>Agaricomycetidae</taxon>
        <taxon>Agaricales</taxon>
        <taxon>Marasmiineae</taxon>
        <taxon>Mycenaceae</taxon>
        <taxon>Mycena</taxon>
    </lineage>
</organism>
<accession>A0AAD7K3T3</accession>
<protein>
    <submittedName>
        <fullName evidence="1">Uncharacterized protein</fullName>
    </submittedName>
</protein>
<dbReference type="Proteomes" id="UP001215280">
    <property type="component" value="Unassembled WGS sequence"/>
</dbReference>
<gene>
    <name evidence="1" type="ORF">DFH07DRAFT_951329</name>
</gene>
<dbReference type="AlphaFoldDB" id="A0AAD7K3T3"/>
<dbReference type="EMBL" id="JARJLG010000010">
    <property type="protein sequence ID" value="KAJ7777680.1"/>
    <property type="molecule type" value="Genomic_DNA"/>
</dbReference>
<name>A0AAD7K3T3_9AGAR</name>
<reference evidence="1" key="1">
    <citation type="submission" date="2023-03" db="EMBL/GenBank/DDBJ databases">
        <title>Massive genome expansion in bonnet fungi (Mycena s.s.) driven by repeated elements and novel gene families across ecological guilds.</title>
        <authorList>
            <consortium name="Lawrence Berkeley National Laboratory"/>
            <person name="Harder C.B."/>
            <person name="Miyauchi S."/>
            <person name="Viragh M."/>
            <person name="Kuo A."/>
            <person name="Thoen E."/>
            <person name="Andreopoulos B."/>
            <person name="Lu D."/>
            <person name="Skrede I."/>
            <person name="Drula E."/>
            <person name="Henrissat B."/>
            <person name="Morin E."/>
            <person name="Kohler A."/>
            <person name="Barry K."/>
            <person name="LaButti K."/>
            <person name="Morin E."/>
            <person name="Salamov A."/>
            <person name="Lipzen A."/>
            <person name="Mereny Z."/>
            <person name="Hegedus B."/>
            <person name="Baldrian P."/>
            <person name="Stursova M."/>
            <person name="Weitz H."/>
            <person name="Taylor A."/>
            <person name="Grigoriev I.V."/>
            <person name="Nagy L.G."/>
            <person name="Martin F."/>
            <person name="Kauserud H."/>
        </authorList>
    </citation>
    <scope>NUCLEOTIDE SEQUENCE</scope>
    <source>
        <strain evidence="1">CBHHK188m</strain>
    </source>
</reference>
<keyword evidence="2" id="KW-1185">Reference proteome</keyword>
<proteinExistence type="predicted"/>